<dbReference type="Proteomes" id="UP000245728">
    <property type="component" value="Chromosome"/>
</dbReference>
<organism evidence="2 3">
    <name type="scientific">Saliniradius amylolyticus</name>
    <dbReference type="NCBI Taxonomy" id="2183582"/>
    <lineage>
        <taxon>Bacteria</taxon>
        <taxon>Pseudomonadati</taxon>
        <taxon>Pseudomonadota</taxon>
        <taxon>Gammaproteobacteria</taxon>
        <taxon>Alteromonadales</taxon>
        <taxon>Alteromonadaceae</taxon>
        <taxon>Saliniradius</taxon>
    </lineage>
</organism>
<evidence type="ECO:0000259" key="1">
    <source>
        <dbReference type="Pfam" id="PF14321"/>
    </source>
</evidence>
<evidence type="ECO:0000313" key="3">
    <source>
        <dbReference type="Proteomes" id="UP000245728"/>
    </source>
</evidence>
<evidence type="ECO:0000313" key="2">
    <source>
        <dbReference type="EMBL" id="AWL13079.1"/>
    </source>
</evidence>
<sequence length="324" mass="34408">MKKLVLVGLTGLLVACGGGSDSVDDSSGGTEPQPDTATFSLGVSDAPVDNASEVVVYFDGVELVPGEDADGDPIEFDVTDDNGDPRMIDLLTLQGQSFETIVSEEEIPAGTYGQLRLQVTSDSYIVMDQGTFPLQVPSNELKLDGFEAQAGVTAAFTVEFDLRKSLVKPGNNFDHIKLKPRGVRLVGNDSVGALEGTVAEALILDDSCSNKDDPMLGNVVYLYEGADLALSVLGDDADEPADAEEVSPFTTAEVSFDEEGQSYNYEVGFVPAGDYTVAFTCQAQLDEPESDENAEDGFEFLTSQTVTITAEETAEANFEAETSQ</sequence>
<dbReference type="RefSeq" id="WP_109340599.1">
    <property type="nucleotide sequence ID" value="NZ_CP029347.1"/>
</dbReference>
<dbReference type="OrthoDB" id="7062064at2"/>
<proteinExistence type="predicted"/>
<dbReference type="AlphaFoldDB" id="A0A2S2E651"/>
<gene>
    <name evidence="2" type="ORF">HMF8227_02627</name>
</gene>
<reference evidence="2 3" key="1">
    <citation type="submission" date="2018-05" db="EMBL/GenBank/DDBJ databases">
        <title>Salinimonas sp. HMF8227 Genome sequencing and assembly.</title>
        <authorList>
            <person name="Kang H."/>
            <person name="Kang J."/>
            <person name="Cha I."/>
            <person name="Kim H."/>
            <person name="Joh K."/>
        </authorList>
    </citation>
    <scope>NUCLEOTIDE SEQUENCE [LARGE SCALE GENOMIC DNA]</scope>
    <source>
        <strain evidence="2 3">HMF8227</strain>
    </source>
</reference>
<dbReference type="EMBL" id="CP029347">
    <property type="protein sequence ID" value="AWL13079.1"/>
    <property type="molecule type" value="Genomic_DNA"/>
</dbReference>
<protein>
    <recommendedName>
        <fullName evidence="1">DUF4382 domain-containing protein</fullName>
    </recommendedName>
</protein>
<dbReference type="KEGG" id="salh:HMF8227_02627"/>
<keyword evidence="3" id="KW-1185">Reference proteome</keyword>
<feature type="domain" description="DUF4382" evidence="1">
    <location>
        <begin position="36"/>
        <end position="180"/>
    </location>
</feature>
<dbReference type="InterPro" id="IPR025491">
    <property type="entry name" value="DUF4382"/>
</dbReference>
<name>A0A2S2E651_9ALTE</name>
<dbReference type="Pfam" id="PF14321">
    <property type="entry name" value="DUF4382"/>
    <property type="match status" value="1"/>
</dbReference>
<dbReference type="PROSITE" id="PS51257">
    <property type="entry name" value="PROKAR_LIPOPROTEIN"/>
    <property type="match status" value="1"/>
</dbReference>
<accession>A0A2S2E651</accession>